<proteinExistence type="predicted"/>
<organism evidence="1 2">
    <name type="scientific">Klebsiella phage JD18</name>
    <dbReference type="NCBI Taxonomy" id="1698360"/>
    <lineage>
        <taxon>Viruses</taxon>
        <taxon>Duplodnaviria</taxon>
        <taxon>Heunggongvirae</taxon>
        <taxon>Uroviricota</taxon>
        <taxon>Caudoviricetes</taxon>
        <taxon>Pantevenvirales</taxon>
        <taxon>Straboviridae</taxon>
        <taxon>Tevenvirinae</taxon>
        <taxon>Jiaodavirus</taxon>
        <taxon>Jiaodavirus jd18</taxon>
    </lineage>
</organism>
<name>A0A0K1Y581_9CAUD</name>
<dbReference type="Pfam" id="PF24205">
    <property type="entry name" value="Antiholin"/>
    <property type="match status" value="1"/>
</dbReference>
<dbReference type="RefSeq" id="YP_009190675.1">
    <property type="nucleotide sequence ID" value="NC_028686.1"/>
</dbReference>
<keyword evidence="2" id="KW-1185">Reference proteome</keyword>
<accession>A0A0K1Y581</accession>
<dbReference type="GeneID" id="26518509"/>
<dbReference type="InterPro" id="IPR034696">
    <property type="entry name" value="RI_T4"/>
</dbReference>
<evidence type="ECO:0000313" key="2">
    <source>
        <dbReference type="Proteomes" id="UP000204179"/>
    </source>
</evidence>
<evidence type="ECO:0000313" key="1">
    <source>
        <dbReference type="EMBL" id="AKY01965.1"/>
    </source>
</evidence>
<evidence type="ECO:0008006" key="3">
    <source>
        <dbReference type="Google" id="ProtNLM"/>
    </source>
</evidence>
<dbReference type="Proteomes" id="UP000204179">
    <property type="component" value="Segment"/>
</dbReference>
<dbReference type="KEGG" id="vg:26518509"/>
<protein>
    <recommendedName>
        <fullName evidence="3">RI lysis inhibition regulator</fullName>
    </recommendedName>
</protein>
<reference evidence="1 2" key="1">
    <citation type="submission" date="2015-07" db="EMBL/GenBank/DDBJ databases">
        <title>Isolation and characterization of JD18-a novel lytic bacteriophage for Klebsiella pneumoniae.</title>
        <authorList>
            <person name="Fan J."/>
            <person name="Zhang X."/>
            <person name="Guo X."/>
            <person name="He P."/>
            <person name="Zhang Y."/>
        </authorList>
    </citation>
    <scope>NUCLEOTIDE SEQUENCE [LARGE SCALE GENOMIC DNA]</scope>
</reference>
<sequence length="95" mass="10687">MAFKPICLALVLGCGISFPAASHDDISDYNSYVEGALQVYAKFKEPSKQESEQFYSFIQSKWKSESCSKDCDSLGRSAGEEYANRMRIQLDNEVQ</sequence>
<dbReference type="EMBL" id="KT239446">
    <property type="protein sequence ID" value="AKY01965.1"/>
    <property type="molecule type" value="Genomic_DNA"/>
</dbReference>
<gene>
    <name evidence="1" type="ORF">JD18_094</name>
</gene>